<protein>
    <submittedName>
        <fullName evidence="1">Uncharacterized protein</fullName>
    </submittedName>
</protein>
<feature type="non-terminal residue" evidence="1">
    <location>
        <position position="169"/>
    </location>
</feature>
<dbReference type="EMBL" id="JAAPAO010003128">
    <property type="protein sequence ID" value="KAF4646768.1"/>
    <property type="molecule type" value="Genomic_DNA"/>
</dbReference>
<sequence length="169" mass="19451">RRKQHPAHPWLQLLDMLKNRVPRFEHRDGAGAPWVTQWDMIHIPEENWSKVLTIVARLSSATSTFLDEHRGFVSQFLAADRETQTILANGWLPLQDVAKELRVELEHLMVDWGYESAQVEGWGLMKLWAMLTTEFEVAPDLTEEDDWKKGDSCSSGLEDTVICDMMCQG</sequence>
<dbReference type="Proteomes" id="UP000591131">
    <property type="component" value="Unassembled WGS sequence"/>
</dbReference>
<accession>A0A7J6KHZ3</accession>
<evidence type="ECO:0000313" key="1">
    <source>
        <dbReference type="EMBL" id="KAF4646768.1"/>
    </source>
</evidence>
<organism evidence="1 2">
    <name type="scientific">Perkinsus chesapeaki</name>
    <name type="common">Clam parasite</name>
    <name type="synonym">Perkinsus andrewsi</name>
    <dbReference type="NCBI Taxonomy" id="330153"/>
    <lineage>
        <taxon>Eukaryota</taxon>
        <taxon>Sar</taxon>
        <taxon>Alveolata</taxon>
        <taxon>Perkinsozoa</taxon>
        <taxon>Perkinsea</taxon>
        <taxon>Perkinsida</taxon>
        <taxon>Perkinsidae</taxon>
        <taxon>Perkinsus</taxon>
    </lineage>
</organism>
<keyword evidence="2" id="KW-1185">Reference proteome</keyword>
<gene>
    <name evidence="1" type="ORF">FOL47_005680</name>
</gene>
<reference evidence="1 2" key="1">
    <citation type="submission" date="2020-04" db="EMBL/GenBank/DDBJ databases">
        <title>Perkinsus chesapeaki whole genome sequence.</title>
        <authorList>
            <person name="Bogema D.R."/>
        </authorList>
    </citation>
    <scope>NUCLEOTIDE SEQUENCE [LARGE SCALE GENOMIC DNA]</scope>
    <source>
        <strain evidence="1">ATCC PRA-425</strain>
    </source>
</reference>
<dbReference type="AlphaFoldDB" id="A0A7J6KHZ3"/>
<proteinExistence type="predicted"/>
<comment type="caution">
    <text evidence="1">The sequence shown here is derived from an EMBL/GenBank/DDBJ whole genome shotgun (WGS) entry which is preliminary data.</text>
</comment>
<name>A0A7J6KHZ3_PERCH</name>
<evidence type="ECO:0000313" key="2">
    <source>
        <dbReference type="Proteomes" id="UP000591131"/>
    </source>
</evidence>
<feature type="non-terminal residue" evidence="1">
    <location>
        <position position="1"/>
    </location>
</feature>